<keyword evidence="4" id="KW-0378">Hydrolase</keyword>
<dbReference type="InterPro" id="IPR027417">
    <property type="entry name" value="P-loop_NTPase"/>
</dbReference>
<dbReference type="GO" id="GO:0004386">
    <property type="term" value="F:helicase activity"/>
    <property type="evidence" value="ECO:0007669"/>
    <property type="project" value="UniProtKB-KW"/>
</dbReference>
<reference evidence="4 5" key="1">
    <citation type="journal article" date="2018" name="Gigascience">
        <title>Genomes of trombidid mites reveal novel predicted allergens and laterally-transferred genes associated with secondary metabolism.</title>
        <authorList>
            <person name="Dong X."/>
            <person name="Chaisiri K."/>
            <person name="Xia D."/>
            <person name="Armstrong S.D."/>
            <person name="Fang Y."/>
            <person name="Donnelly M.J."/>
            <person name="Kadowaki T."/>
            <person name="McGarry J.W."/>
            <person name="Darby A.C."/>
            <person name="Makepeace B.L."/>
        </authorList>
    </citation>
    <scope>NUCLEOTIDE SEQUENCE [LARGE SCALE GENOMIC DNA]</scope>
    <source>
        <strain evidence="4">UoL-UT</strain>
    </source>
</reference>
<dbReference type="EMBL" id="NCKV01012246">
    <property type="protein sequence ID" value="RWS21433.1"/>
    <property type="molecule type" value="Genomic_DNA"/>
</dbReference>
<dbReference type="Gene3D" id="3.40.50.300">
    <property type="entry name" value="P-loop containing nucleotide triphosphate hydrolases"/>
    <property type="match status" value="1"/>
</dbReference>
<dbReference type="VEuPathDB" id="VectorBase:LDEU010607"/>
<dbReference type="Pfam" id="PF13086">
    <property type="entry name" value="AAA_11"/>
    <property type="match status" value="1"/>
</dbReference>
<evidence type="ECO:0000259" key="3">
    <source>
        <dbReference type="Pfam" id="PF13086"/>
    </source>
</evidence>
<dbReference type="Proteomes" id="UP000288716">
    <property type="component" value="Unassembled WGS sequence"/>
</dbReference>
<comment type="subcellular location">
    <subcellularLocation>
        <location evidence="1">Cytoplasm</location>
    </subcellularLocation>
</comment>
<organism evidence="4 5">
    <name type="scientific">Leptotrombidium deliense</name>
    <dbReference type="NCBI Taxonomy" id="299467"/>
    <lineage>
        <taxon>Eukaryota</taxon>
        <taxon>Metazoa</taxon>
        <taxon>Ecdysozoa</taxon>
        <taxon>Arthropoda</taxon>
        <taxon>Chelicerata</taxon>
        <taxon>Arachnida</taxon>
        <taxon>Acari</taxon>
        <taxon>Acariformes</taxon>
        <taxon>Trombidiformes</taxon>
        <taxon>Prostigmata</taxon>
        <taxon>Anystina</taxon>
        <taxon>Parasitengona</taxon>
        <taxon>Trombiculoidea</taxon>
        <taxon>Trombiculidae</taxon>
        <taxon>Leptotrombidium</taxon>
    </lineage>
</organism>
<evidence type="ECO:0000256" key="1">
    <source>
        <dbReference type="ARBA" id="ARBA00004496"/>
    </source>
</evidence>
<keyword evidence="5" id="KW-1185">Reference proteome</keyword>
<name>A0A443S1T5_9ACAR</name>
<keyword evidence="4" id="KW-0547">Nucleotide-binding</keyword>
<feature type="non-terminal residue" evidence="4">
    <location>
        <position position="1"/>
    </location>
</feature>
<feature type="domain" description="DNA2/NAM7 helicase helicase" evidence="3">
    <location>
        <begin position="247"/>
        <end position="346"/>
    </location>
</feature>
<dbReference type="STRING" id="299467.A0A443S1T5"/>
<keyword evidence="4" id="KW-0347">Helicase</keyword>
<protein>
    <submittedName>
        <fullName evidence="4">Putative helicase Mov10l1-like isoform X2</fullName>
    </submittedName>
</protein>
<dbReference type="InterPro" id="IPR041677">
    <property type="entry name" value="DNA2/NAM7_AAA_11"/>
</dbReference>
<sequence length="476" mass="55458">DIDEVQMWRSKHQTIEREKKLQQKIHAPDSLIIRRPSENKVNKHTSFRLRNYHVPEEVLEMLGSNELDKRNEFLNKPLMMSNYVDKFRCLLYFEEASRILEMRRFDLDSQTLSQRGEYLALFINDSMVGCFEVGNKVLLTHPTRVPQITFEGSICKILHNFLLLRFCDDFHKHYDGEAYNVSFKHDRRKFVYSHNAIDKVSERIHKFNQKGFSNSEVLFPKSKYSVLKVINMKTESYDVNNWYQKNLDKRQMNAVIGIMKKTSFPSPYVVNGKPGTGKTTTLVECVLQVIHSSNWSRILVCTASNSHADLIADKLWKCGLRDDNLVRLVSRAHMDRLPERLKQISVIATRDPFSRDWLFKRIIITTAVTAANIWFVVCFKTLFTHCFIDECTKMTEPETLLPISLTNFGNSTILLCGDLNAKPFCLSKVSRNYGLNVSFMHRLVENSPYAGDEDFEDYGGFNPKFISKLQDRENEE</sequence>
<dbReference type="OrthoDB" id="6509655at2759"/>
<evidence type="ECO:0000256" key="2">
    <source>
        <dbReference type="ARBA" id="ARBA00022490"/>
    </source>
</evidence>
<evidence type="ECO:0000313" key="4">
    <source>
        <dbReference type="EMBL" id="RWS21433.1"/>
    </source>
</evidence>
<comment type="caution">
    <text evidence="4">The sequence shown here is derived from an EMBL/GenBank/DDBJ whole genome shotgun (WGS) entry which is preliminary data.</text>
</comment>
<evidence type="ECO:0000313" key="5">
    <source>
        <dbReference type="Proteomes" id="UP000288716"/>
    </source>
</evidence>
<gene>
    <name evidence="4" type="ORF">B4U80_11856</name>
</gene>
<proteinExistence type="predicted"/>
<keyword evidence="2" id="KW-0963">Cytoplasm</keyword>
<keyword evidence="4" id="KW-0067">ATP-binding</keyword>
<dbReference type="AlphaFoldDB" id="A0A443S1T5"/>
<dbReference type="GO" id="GO:0005737">
    <property type="term" value="C:cytoplasm"/>
    <property type="evidence" value="ECO:0007669"/>
    <property type="project" value="UniProtKB-SubCell"/>
</dbReference>
<dbReference type="SUPFAM" id="SSF52540">
    <property type="entry name" value="P-loop containing nucleoside triphosphate hydrolases"/>
    <property type="match status" value="1"/>
</dbReference>
<accession>A0A443S1T5</accession>
<dbReference type="PANTHER" id="PTHR45418">
    <property type="entry name" value="CANCER/TESTIS ANTIGEN 55"/>
    <property type="match status" value="1"/>
</dbReference>
<dbReference type="PANTHER" id="PTHR45418:SF5">
    <property type="entry name" value="BRCA2-INTERACTING PROTEIN-LIKE-RELATED"/>
    <property type="match status" value="1"/>
</dbReference>